<reference evidence="1 2" key="1">
    <citation type="journal article" date="2022" name="Allergy">
        <title>Genome assembly and annotation of Periplaneta americana reveal a comprehensive cockroach allergen profile.</title>
        <authorList>
            <person name="Wang L."/>
            <person name="Xiong Q."/>
            <person name="Saelim N."/>
            <person name="Wang L."/>
            <person name="Nong W."/>
            <person name="Wan A.T."/>
            <person name="Shi M."/>
            <person name="Liu X."/>
            <person name="Cao Q."/>
            <person name="Hui J.H.L."/>
            <person name="Sookrung N."/>
            <person name="Leung T.F."/>
            <person name="Tungtrongchitr A."/>
            <person name="Tsui S.K.W."/>
        </authorList>
    </citation>
    <scope>NUCLEOTIDE SEQUENCE [LARGE SCALE GENOMIC DNA]</scope>
    <source>
        <strain evidence="1">PWHHKU_190912</strain>
    </source>
</reference>
<keyword evidence="2" id="KW-1185">Reference proteome</keyword>
<gene>
    <name evidence="1" type="ORF">ANN_05768</name>
</gene>
<dbReference type="EMBL" id="JAJSOF020000011">
    <property type="protein sequence ID" value="KAJ4443979.1"/>
    <property type="molecule type" value="Genomic_DNA"/>
</dbReference>
<organism evidence="1 2">
    <name type="scientific">Periplaneta americana</name>
    <name type="common">American cockroach</name>
    <name type="synonym">Blatta americana</name>
    <dbReference type="NCBI Taxonomy" id="6978"/>
    <lineage>
        <taxon>Eukaryota</taxon>
        <taxon>Metazoa</taxon>
        <taxon>Ecdysozoa</taxon>
        <taxon>Arthropoda</taxon>
        <taxon>Hexapoda</taxon>
        <taxon>Insecta</taxon>
        <taxon>Pterygota</taxon>
        <taxon>Neoptera</taxon>
        <taxon>Polyneoptera</taxon>
        <taxon>Dictyoptera</taxon>
        <taxon>Blattodea</taxon>
        <taxon>Blattoidea</taxon>
        <taxon>Blattidae</taxon>
        <taxon>Blattinae</taxon>
        <taxon>Periplaneta</taxon>
    </lineage>
</organism>
<evidence type="ECO:0000313" key="2">
    <source>
        <dbReference type="Proteomes" id="UP001148838"/>
    </source>
</evidence>
<proteinExistence type="predicted"/>
<protein>
    <submittedName>
        <fullName evidence="1">Uncharacterized protein</fullName>
    </submittedName>
</protein>
<evidence type="ECO:0000313" key="1">
    <source>
        <dbReference type="EMBL" id="KAJ4443979.1"/>
    </source>
</evidence>
<dbReference type="Proteomes" id="UP001148838">
    <property type="component" value="Unassembled WGS sequence"/>
</dbReference>
<sequence>MAGLCEGGNEPAGSLKASKQGIGYFTTCYQLLYLEGTEVEPHALHGLGTRMRWCGRHHALTAFYPRERPGTQFYRRLSEPRGRCENLATRKNPVNTWDRTRDLPVRSQLLYQLSYPLIVTKIEGYTGKTNNVTFPLKTPELFLVIRICIRWRYDSDIKVVTAFDLYRAEYAFTNRGSRISPRTVQSRTEEVA</sequence>
<accession>A0ABQ8TBU2</accession>
<name>A0ABQ8TBU2_PERAM</name>
<comment type="caution">
    <text evidence="1">The sequence shown here is derived from an EMBL/GenBank/DDBJ whole genome shotgun (WGS) entry which is preliminary data.</text>
</comment>